<evidence type="ECO:0000313" key="3">
    <source>
        <dbReference type="EMBL" id="KAF9611435.1"/>
    </source>
</evidence>
<reference evidence="3 4" key="1">
    <citation type="submission" date="2020-10" db="EMBL/GenBank/DDBJ databases">
        <title>The Coptis chinensis genome and diversification of protoberbering-type alkaloids.</title>
        <authorList>
            <person name="Wang B."/>
            <person name="Shu S."/>
            <person name="Song C."/>
            <person name="Liu Y."/>
        </authorList>
    </citation>
    <scope>NUCLEOTIDE SEQUENCE [LARGE SCALE GENOMIC DNA]</scope>
    <source>
        <strain evidence="3">HL-2020</strain>
        <tissue evidence="3">Leaf</tissue>
    </source>
</reference>
<dbReference type="OrthoDB" id="690994at2759"/>
<feature type="compositionally biased region" description="Basic and acidic residues" evidence="1">
    <location>
        <begin position="22"/>
        <end position="37"/>
    </location>
</feature>
<feature type="region of interest" description="Disordered" evidence="1">
    <location>
        <begin position="1"/>
        <end position="42"/>
    </location>
</feature>
<name>A0A835I2J2_9MAGN</name>
<dbReference type="PANTHER" id="PTHR35704:SF1">
    <property type="entry name" value="OS02G0254600 PROTEIN"/>
    <property type="match status" value="1"/>
</dbReference>
<proteinExistence type="predicted"/>
<dbReference type="EMBL" id="JADFTS010000006">
    <property type="protein sequence ID" value="KAF9601952.1"/>
    <property type="molecule type" value="Genomic_DNA"/>
</dbReference>
<protein>
    <submittedName>
        <fullName evidence="3">Uncharacterized protein</fullName>
    </submittedName>
</protein>
<evidence type="ECO:0000313" key="2">
    <source>
        <dbReference type="EMBL" id="KAF9601952.1"/>
    </source>
</evidence>
<dbReference type="AlphaFoldDB" id="A0A835I2J2"/>
<organism evidence="3 4">
    <name type="scientific">Coptis chinensis</name>
    <dbReference type="NCBI Taxonomy" id="261450"/>
    <lineage>
        <taxon>Eukaryota</taxon>
        <taxon>Viridiplantae</taxon>
        <taxon>Streptophyta</taxon>
        <taxon>Embryophyta</taxon>
        <taxon>Tracheophyta</taxon>
        <taxon>Spermatophyta</taxon>
        <taxon>Magnoliopsida</taxon>
        <taxon>Ranunculales</taxon>
        <taxon>Ranunculaceae</taxon>
        <taxon>Coptidoideae</taxon>
        <taxon>Coptis</taxon>
    </lineage>
</organism>
<gene>
    <name evidence="2" type="ORF">IFM89_024415</name>
    <name evidence="3" type="ORF">IFM89_032104</name>
</gene>
<keyword evidence="4" id="KW-1185">Reference proteome</keyword>
<dbReference type="Proteomes" id="UP000631114">
    <property type="component" value="Unassembled WGS sequence"/>
</dbReference>
<dbReference type="EMBL" id="JADFTS010000004">
    <property type="protein sequence ID" value="KAF9611435.1"/>
    <property type="molecule type" value="Genomic_DNA"/>
</dbReference>
<evidence type="ECO:0000256" key="1">
    <source>
        <dbReference type="SAM" id="MobiDB-lite"/>
    </source>
</evidence>
<sequence length="106" mass="12313">MGNCMEAYTLKEQGVVNEQEQENEKKPSHSPREDNHGKGGTRLKIVLRKEDLEWLMYQLNEKGGKSLEDLLREMEKGRGNVEEVKIWKPSLESIMESPEVHEMDKT</sequence>
<comment type="caution">
    <text evidence="3">The sequence shown here is derived from an EMBL/GenBank/DDBJ whole genome shotgun (WGS) entry which is preliminary data.</text>
</comment>
<dbReference type="PANTHER" id="PTHR35704">
    <property type="entry name" value="OS02G0254600 PROTEIN"/>
    <property type="match status" value="1"/>
</dbReference>
<evidence type="ECO:0000313" key="4">
    <source>
        <dbReference type="Proteomes" id="UP000631114"/>
    </source>
</evidence>
<accession>A0A835I2J2</accession>